<dbReference type="EMBL" id="JASBWT010000002">
    <property type="protein sequence ID" value="KAJ9107261.1"/>
    <property type="molecule type" value="Genomic_DNA"/>
</dbReference>
<reference evidence="1" key="1">
    <citation type="submission" date="2023-04" db="EMBL/GenBank/DDBJ databases">
        <title>Draft Genome sequencing of Naganishia species isolated from polar environments using Oxford Nanopore Technology.</title>
        <authorList>
            <person name="Leo P."/>
            <person name="Venkateswaran K."/>
        </authorList>
    </citation>
    <scope>NUCLEOTIDE SEQUENCE</scope>
    <source>
        <strain evidence="1">MNA-CCFEE 5423</strain>
    </source>
</reference>
<organism evidence="1 2">
    <name type="scientific">Naganishia friedmannii</name>
    <dbReference type="NCBI Taxonomy" id="89922"/>
    <lineage>
        <taxon>Eukaryota</taxon>
        <taxon>Fungi</taxon>
        <taxon>Dikarya</taxon>
        <taxon>Basidiomycota</taxon>
        <taxon>Agaricomycotina</taxon>
        <taxon>Tremellomycetes</taxon>
        <taxon>Filobasidiales</taxon>
        <taxon>Filobasidiaceae</taxon>
        <taxon>Naganishia</taxon>
    </lineage>
</organism>
<keyword evidence="2" id="KW-1185">Reference proteome</keyword>
<evidence type="ECO:0000313" key="2">
    <source>
        <dbReference type="Proteomes" id="UP001227268"/>
    </source>
</evidence>
<dbReference type="Proteomes" id="UP001227268">
    <property type="component" value="Unassembled WGS sequence"/>
</dbReference>
<name>A0ACC2W8S9_9TREE</name>
<proteinExistence type="predicted"/>
<protein>
    <submittedName>
        <fullName evidence="1">Uncharacterized protein</fullName>
    </submittedName>
</protein>
<evidence type="ECO:0000313" key="1">
    <source>
        <dbReference type="EMBL" id="KAJ9107261.1"/>
    </source>
</evidence>
<gene>
    <name evidence="1" type="ORF">QFC21_000707</name>
</gene>
<accession>A0ACC2W8S9</accession>
<comment type="caution">
    <text evidence="1">The sequence shown here is derived from an EMBL/GenBank/DDBJ whole genome shotgun (WGS) entry which is preliminary data.</text>
</comment>
<sequence length="147" mass="16900">MDRAHRIGQTKQVHVYRFITKDTIEERIIKRAMQKLKLDQIIIAAGGAPQNQEELLDMIQHGADKIRNSPESMSINEELDNLIREGEETTTALNREFAGLSLVALITHQTKFRTKQLEGKDYSKPKAGRYNNPRDILMLTECFLIHV</sequence>